<feature type="compositionally biased region" description="Basic and acidic residues" evidence="1">
    <location>
        <begin position="123"/>
        <end position="133"/>
    </location>
</feature>
<keyword evidence="2" id="KW-0812">Transmembrane</keyword>
<name>A0A0B1SW53_OESDE</name>
<evidence type="ECO:0008006" key="5">
    <source>
        <dbReference type="Google" id="ProtNLM"/>
    </source>
</evidence>
<evidence type="ECO:0000256" key="1">
    <source>
        <dbReference type="SAM" id="MobiDB-lite"/>
    </source>
</evidence>
<proteinExistence type="predicted"/>
<gene>
    <name evidence="3" type="ORF">OESDEN_11015</name>
</gene>
<keyword evidence="2" id="KW-1133">Transmembrane helix</keyword>
<feature type="transmembrane region" description="Helical" evidence="2">
    <location>
        <begin position="224"/>
        <end position="244"/>
    </location>
</feature>
<protein>
    <recommendedName>
        <fullName evidence="5">Transmembrane protein</fullName>
    </recommendedName>
</protein>
<keyword evidence="4" id="KW-1185">Reference proteome</keyword>
<feature type="compositionally biased region" description="Acidic residues" evidence="1">
    <location>
        <begin position="189"/>
        <end position="198"/>
    </location>
</feature>
<evidence type="ECO:0000256" key="2">
    <source>
        <dbReference type="SAM" id="Phobius"/>
    </source>
</evidence>
<organism evidence="3 4">
    <name type="scientific">Oesophagostomum dentatum</name>
    <name type="common">Nodular worm</name>
    <dbReference type="NCBI Taxonomy" id="61180"/>
    <lineage>
        <taxon>Eukaryota</taxon>
        <taxon>Metazoa</taxon>
        <taxon>Ecdysozoa</taxon>
        <taxon>Nematoda</taxon>
        <taxon>Chromadorea</taxon>
        <taxon>Rhabditida</taxon>
        <taxon>Rhabditina</taxon>
        <taxon>Rhabditomorpha</taxon>
        <taxon>Strongyloidea</taxon>
        <taxon>Strongylidae</taxon>
        <taxon>Oesophagostomum</taxon>
    </lineage>
</organism>
<evidence type="ECO:0000313" key="3">
    <source>
        <dbReference type="EMBL" id="KHJ89169.1"/>
    </source>
</evidence>
<dbReference type="Proteomes" id="UP000053660">
    <property type="component" value="Unassembled WGS sequence"/>
</dbReference>
<accession>A0A0B1SW53</accession>
<feature type="compositionally biased region" description="Basic and acidic residues" evidence="1">
    <location>
        <begin position="160"/>
        <end position="178"/>
    </location>
</feature>
<keyword evidence="2" id="KW-0472">Membrane</keyword>
<evidence type="ECO:0000313" key="4">
    <source>
        <dbReference type="Proteomes" id="UP000053660"/>
    </source>
</evidence>
<dbReference type="AlphaFoldDB" id="A0A0B1SW53"/>
<dbReference type="EMBL" id="KN554608">
    <property type="protein sequence ID" value="KHJ89169.1"/>
    <property type="molecule type" value="Genomic_DNA"/>
</dbReference>
<sequence>MTEEFMWTSRSQLQNCTSGIEAEGKNAHKNKDNDEKEIKQEEKVDFVVLFSFNFCIKGFEIAFSHIAHPKESHAHRKENRDHQKGNRDRLEGNAHRREMETMNVGEETNHKNAGDLLSAEESEVQKGKDEKGRGRATMIYRRNFAETEALRSPGDVPEAESDHLEEMSAREAENEHGRSKGGTDQTAETSEEEAEDGDPAVQKSGHVVETNRVRQAGKSTGNRVLWLYLLPLSHVSVLVSVLFINTDLMLCFYLCYSWYRSHERVPG</sequence>
<feature type="compositionally biased region" description="Basic and acidic residues" evidence="1">
    <location>
        <begin position="70"/>
        <end position="100"/>
    </location>
</feature>
<reference evidence="3 4" key="1">
    <citation type="submission" date="2014-03" db="EMBL/GenBank/DDBJ databases">
        <title>Draft genome of the hookworm Oesophagostomum dentatum.</title>
        <authorList>
            <person name="Mitreva M."/>
        </authorList>
    </citation>
    <scope>NUCLEOTIDE SEQUENCE [LARGE SCALE GENOMIC DNA]</scope>
    <source>
        <strain evidence="3 4">OD-Hann</strain>
    </source>
</reference>
<feature type="region of interest" description="Disordered" evidence="1">
    <location>
        <begin position="70"/>
        <end position="214"/>
    </location>
</feature>